<proteinExistence type="predicted"/>
<dbReference type="AlphaFoldDB" id="A0A183BT52"/>
<evidence type="ECO:0000256" key="2">
    <source>
        <dbReference type="SAM" id="SignalP"/>
    </source>
</evidence>
<reference evidence="4" key="3">
    <citation type="submission" date="2016-06" db="UniProtKB">
        <authorList>
            <consortium name="WormBaseParasite"/>
        </authorList>
    </citation>
    <scope>IDENTIFICATION</scope>
</reference>
<name>A0A183BT52_GLOPA</name>
<keyword evidence="2" id="KW-0732">Signal</keyword>
<accession>A0A183BT52</accession>
<reference evidence="3" key="2">
    <citation type="submission" date="2014-05" db="EMBL/GenBank/DDBJ databases">
        <title>The genome and life-stage specific transcriptomes of Globodera pallida elucidate key aspects of plant parasitism by a cyst nematode.</title>
        <authorList>
            <person name="Cotton J.A."/>
            <person name="Lilley C.J."/>
            <person name="Jones L.M."/>
            <person name="Kikuchi T."/>
            <person name="Reid A.J."/>
            <person name="Thorpe P."/>
            <person name="Tsai I.J."/>
            <person name="Beasley H."/>
            <person name="Blok V."/>
            <person name="Cock P.J.A."/>
            <person name="Van den Akker S.E."/>
            <person name="Holroyd N."/>
            <person name="Hunt M."/>
            <person name="Mantelin S."/>
            <person name="Naghra H."/>
            <person name="Pain A."/>
            <person name="Palomares-Rius J.E."/>
            <person name="Zarowiecki M."/>
            <person name="Berriman M."/>
            <person name="Jones J.T."/>
            <person name="Urwin P.E."/>
        </authorList>
    </citation>
    <scope>NUCLEOTIDE SEQUENCE [LARGE SCALE GENOMIC DNA]</scope>
    <source>
        <strain evidence="3">Lindley</strain>
    </source>
</reference>
<organism evidence="3 4">
    <name type="scientific">Globodera pallida</name>
    <name type="common">Potato cyst nematode worm</name>
    <name type="synonym">Heterodera pallida</name>
    <dbReference type="NCBI Taxonomy" id="36090"/>
    <lineage>
        <taxon>Eukaryota</taxon>
        <taxon>Metazoa</taxon>
        <taxon>Ecdysozoa</taxon>
        <taxon>Nematoda</taxon>
        <taxon>Chromadorea</taxon>
        <taxon>Rhabditida</taxon>
        <taxon>Tylenchina</taxon>
        <taxon>Tylenchomorpha</taxon>
        <taxon>Tylenchoidea</taxon>
        <taxon>Heteroderidae</taxon>
        <taxon>Heteroderinae</taxon>
        <taxon>Globodera</taxon>
    </lineage>
</organism>
<evidence type="ECO:0000256" key="1">
    <source>
        <dbReference type="SAM" id="MobiDB-lite"/>
    </source>
</evidence>
<keyword evidence="3" id="KW-1185">Reference proteome</keyword>
<dbReference type="Proteomes" id="UP000050741">
    <property type="component" value="Unassembled WGS sequence"/>
</dbReference>
<feature type="chain" id="PRO_5008146598" evidence="2">
    <location>
        <begin position="32"/>
        <end position="209"/>
    </location>
</feature>
<reference evidence="3" key="1">
    <citation type="submission" date="2013-12" db="EMBL/GenBank/DDBJ databases">
        <authorList>
            <person name="Aslett M."/>
        </authorList>
    </citation>
    <scope>NUCLEOTIDE SEQUENCE [LARGE SCALE GENOMIC DNA]</scope>
    <source>
        <strain evidence="3">Lindley</strain>
    </source>
</reference>
<evidence type="ECO:0000313" key="3">
    <source>
        <dbReference type="Proteomes" id="UP000050741"/>
    </source>
</evidence>
<protein>
    <submittedName>
        <fullName evidence="4">SRP_SPB domain-containing protein</fullName>
    </submittedName>
</protein>
<feature type="region of interest" description="Disordered" evidence="1">
    <location>
        <begin position="142"/>
        <end position="209"/>
    </location>
</feature>
<feature type="compositionally biased region" description="Basic and acidic residues" evidence="1">
    <location>
        <begin position="161"/>
        <end position="173"/>
    </location>
</feature>
<dbReference type="WBParaSite" id="GPLIN_000378800">
    <property type="protein sequence ID" value="GPLIN_000378800"/>
    <property type="gene ID" value="GPLIN_000378800"/>
</dbReference>
<feature type="signal peptide" evidence="2">
    <location>
        <begin position="1"/>
        <end position="31"/>
    </location>
</feature>
<sequence>MFSPSPPPPPSLLVFSHYLFIFLHLSTELAAQLFPSASHLLASPSISSKTSKDYAWSSKYQRQQQQPLAAANFYQKQLLGQQLDEAKKVKALINLLNVRRKPAKIATKFEEMPSKSMALGADLGLMLRTIEQRLVGPLKVEENQARKKKKASANTGGKGKGKVEFRRAKRDNGPEGEEGNSVLEKPLNPPNSEGDGTATGRCNSERIRR</sequence>
<evidence type="ECO:0000313" key="4">
    <source>
        <dbReference type="WBParaSite" id="GPLIN_000378800"/>
    </source>
</evidence>